<dbReference type="EMBL" id="JACOMF010000090">
    <property type="protein sequence ID" value="MBC4018891.1"/>
    <property type="molecule type" value="Genomic_DNA"/>
</dbReference>
<dbReference type="GO" id="GO:0004519">
    <property type="term" value="F:endonuclease activity"/>
    <property type="evidence" value="ECO:0007669"/>
    <property type="project" value="UniProtKB-KW"/>
</dbReference>
<dbReference type="InterPro" id="IPR016071">
    <property type="entry name" value="Staphylococal_nuclease_OB-fold"/>
</dbReference>
<dbReference type="InterPro" id="IPR002071">
    <property type="entry name" value="Thermonucl_AS"/>
</dbReference>
<feature type="domain" description="TNase-like" evidence="5">
    <location>
        <begin position="17"/>
        <end position="137"/>
    </location>
</feature>
<proteinExistence type="predicted"/>
<dbReference type="SMART" id="SM00318">
    <property type="entry name" value="SNc"/>
    <property type="match status" value="1"/>
</dbReference>
<dbReference type="Gene3D" id="2.40.50.90">
    <property type="match status" value="1"/>
</dbReference>
<name>A0A9X0R2Z8_9PROT</name>
<keyword evidence="4" id="KW-0732">Signal</keyword>
<keyword evidence="1" id="KW-0540">Nuclease</keyword>
<dbReference type="GO" id="GO:0016787">
    <property type="term" value="F:hydrolase activity"/>
    <property type="evidence" value="ECO:0007669"/>
    <property type="project" value="UniProtKB-KW"/>
</dbReference>
<sequence length="188" mass="21291">MLLTALVFLFAHPAVAGGLKGRVVGITDGDTLTLLTDRQEVRIRLSEIDTPERGQPYGTRARQTLSDLAFGKLVRVVVHDTYRYGRTVGRIFAGSQDVNAEMVRRGAAWVYRRYSGDLALLRLEQAARAERRGLWALPEAERVPPWEWRTIGRHGRNQDPDRRQHWPFSAMIFSSGALGRRAKRVISI</sequence>
<keyword evidence="2" id="KW-0255">Endonuclease</keyword>
<feature type="signal peptide" evidence="4">
    <location>
        <begin position="1"/>
        <end position="16"/>
    </location>
</feature>
<dbReference type="GO" id="GO:0003676">
    <property type="term" value="F:nucleic acid binding"/>
    <property type="evidence" value="ECO:0007669"/>
    <property type="project" value="InterPro"/>
</dbReference>
<keyword evidence="7" id="KW-1185">Reference proteome</keyword>
<protein>
    <submittedName>
        <fullName evidence="6">Thermonuclease family protein</fullName>
    </submittedName>
</protein>
<evidence type="ECO:0000256" key="1">
    <source>
        <dbReference type="ARBA" id="ARBA00022722"/>
    </source>
</evidence>
<evidence type="ECO:0000256" key="3">
    <source>
        <dbReference type="ARBA" id="ARBA00022801"/>
    </source>
</evidence>
<organism evidence="6 7">
    <name type="scientific">Siccirubricoccus deserti</name>
    <dbReference type="NCBI Taxonomy" id="2013562"/>
    <lineage>
        <taxon>Bacteria</taxon>
        <taxon>Pseudomonadati</taxon>
        <taxon>Pseudomonadota</taxon>
        <taxon>Alphaproteobacteria</taxon>
        <taxon>Acetobacterales</taxon>
        <taxon>Roseomonadaceae</taxon>
        <taxon>Siccirubricoccus</taxon>
    </lineage>
</organism>
<evidence type="ECO:0000256" key="2">
    <source>
        <dbReference type="ARBA" id="ARBA00022759"/>
    </source>
</evidence>
<comment type="caution">
    <text evidence="6">The sequence shown here is derived from an EMBL/GenBank/DDBJ whole genome shotgun (WGS) entry which is preliminary data.</text>
</comment>
<dbReference type="PANTHER" id="PTHR12302">
    <property type="entry name" value="EBNA2 BINDING PROTEIN P100"/>
    <property type="match status" value="1"/>
</dbReference>
<evidence type="ECO:0000259" key="5">
    <source>
        <dbReference type="PROSITE" id="PS50830"/>
    </source>
</evidence>
<evidence type="ECO:0000313" key="7">
    <source>
        <dbReference type="Proteomes" id="UP000600101"/>
    </source>
</evidence>
<keyword evidence="3" id="KW-0378">Hydrolase</keyword>
<accession>A0A9X0R2Z8</accession>
<dbReference type="Pfam" id="PF00565">
    <property type="entry name" value="SNase"/>
    <property type="match status" value="1"/>
</dbReference>
<dbReference type="Proteomes" id="UP000600101">
    <property type="component" value="Unassembled WGS sequence"/>
</dbReference>
<evidence type="ECO:0000256" key="4">
    <source>
        <dbReference type="SAM" id="SignalP"/>
    </source>
</evidence>
<reference evidence="6" key="1">
    <citation type="submission" date="2020-08" db="EMBL/GenBank/DDBJ databases">
        <authorList>
            <person name="Hu Y."/>
            <person name="Nguyen S.V."/>
            <person name="Li F."/>
            <person name="Fanning S."/>
        </authorList>
    </citation>
    <scope>NUCLEOTIDE SEQUENCE</scope>
    <source>
        <strain evidence="6">SYSU D8009</strain>
    </source>
</reference>
<feature type="chain" id="PRO_5040739005" evidence="4">
    <location>
        <begin position="17"/>
        <end position="188"/>
    </location>
</feature>
<dbReference type="PROSITE" id="PS01123">
    <property type="entry name" value="TNASE_1"/>
    <property type="match status" value="1"/>
</dbReference>
<dbReference type="SUPFAM" id="SSF50199">
    <property type="entry name" value="Staphylococcal nuclease"/>
    <property type="match status" value="1"/>
</dbReference>
<dbReference type="InterPro" id="IPR035437">
    <property type="entry name" value="SNase_OB-fold_sf"/>
</dbReference>
<evidence type="ECO:0000313" key="6">
    <source>
        <dbReference type="EMBL" id="MBC4018891.1"/>
    </source>
</evidence>
<dbReference type="PANTHER" id="PTHR12302:SF3">
    <property type="entry name" value="SERINE_THREONINE-PROTEIN KINASE 31"/>
    <property type="match status" value="1"/>
</dbReference>
<dbReference type="PROSITE" id="PS50830">
    <property type="entry name" value="TNASE_3"/>
    <property type="match status" value="1"/>
</dbReference>
<gene>
    <name evidence="6" type="ORF">H7965_26935</name>
</gene>
<dbReference type="AlphaFoldDB" id="A0A9X0R2Z8"/>